<accession>A0A556V6H1</accession>
<proteinExistence type="predicted"/>
<name>A0A556V6H1_BAGYA</name>
<keyword evidence="2" id="KW-1185">Reference proteome</keyword>
<comment type="caution">
    <text evidence="1">The sequence shown here is derived from an EMBL/GenBank/DDBJ whole genome shotgun (WGS) entry which is preliminary data.</text>
</comment>
<organism evidence="1 2">
    <name type="scientific">Bagarius yarrelli</name>
    <name type="common">Goonch</name>
    <name type="synonym">Bagrus yarrelli</name>
    <dbReference type="NCBI Taxonomy" id="175774"/>
    <lineage>
        <taxon>Eukaryota</taxon>
        <taxon>Metazoa</taxon>
        <taxon>Chordata</taxon>
        <taxon>Craniata</taxon>
        <taxon>Vertebrata</taxon>
        <taxon>Euteleostomi</taxon>
        <taxon>Actinopterygii</taxon>
        <taxon>Neopterygii</taxon>
        <taxon>Teleostei</taxon>
        <taxon>Ostariophysi</taxon>
        <taxon>Siluriformes</taxon>
        <taxon>Sisoridae</taxon>
        <taxon>Sisorinae</taxon>
        <taxon>Bagarius</taxon>
    </lineage>
</organism>
<reference evidence="1 2" key="1">
    <citation type="journal article" date="2019" name="Genome Biol. Evol.">
        <title>Whole-Genome Sequencing of the Giant Devil Catfish, Bagarius yarrelli.</title>
        <authorList>
            <person name="Jiang W."/>
            <person name="Lv Y."/>
            <person name="Cheng L."/>
            <person name="Yang K."/>
            <person name="Chao B."/>
            <person name="Wang X."/>
            <person name="Li Y."/>
            <person name="Pan X."/>
            <person name="You X."/>
            <person name="Zhang Y."/>
            <person name="Yang J."/>
            <person name="Li J."/>
            <person name="Zhang X."/>
            <person name="Liu S."/>
            <person name="Sun C."/>
            <person name="Yang J."/>
            <person name="Shi Q."/>
        </authorList>
    </citation>
    <scope>NUCLEOTIDE SEQUENCE [LARGE SCALE GENOMIC DNA]</scope>
    <source>
        <strain evidence="1">JWS20170419001</strain>
        <tissue evidence="1">Muscle</tissue>
    </source>
</reference>
<sequence>MLRVALEAAVLIAVFHTAFPPHPGSARLFGLSPLPYRRTRGTHRPIAVSSFGLVLLKPQEALKKGVLLEKKKAWPLRCNAALLSLALTSSSILNISSSAVLWIRKLKPRPLYTHTTAGFRRLQLQAPSPLLIALLITPSEPQGNASTGKAGIMKQVCDTSFSSVQFETVAQSILLLAWCLLDLKFSIKAMLNWSSSITSMKGPCRIDLPPAFYLLQTSHPQANEDWCRSSSAE</sequence>
<dbReference type="AlphaFoldDB" id="A0A556V6H1"/>
<dbReference type="Proteomes" id="UP000319801">
    <property type="component" value="Unassembled WGS sequence"/>
</dbReference>
<evidence type="ECO:0000313" key="1">
    <source>
        <dbReference type="EMBL" id="TSW62389.1"/>
    </source>
</evidence>
<evidence type="ECO:0000313" key="2">
    <source>
        <dbReference type="Proteomes" id="UP000319801"/>
    </source>
</evidence>
<gene>
    <name evidence="1" type="ORF">Baya_13133</name>
</gene>
<dbReference type="EMBL" id="VCAZ01000134">
    <property type="protein sequence ID" value="TSW62389.1"/>
    <property type="molecule type" value="Genomic_DNA"/>
</dbReference>
<protein>
    <submittedName>
        <fullName evidence="1">Uncharacterized protein</fullName>
    </submittedName>
</protein>